<comment type="caution">
    <text evidence="10">The sequence shown here is derived from an EMBL/GenBank/DDBJ whole genome shotgun (WGS) entry which is preliminary data.</text>
</comment>
<keyword evidence="7" id="KW-0539">Nucleus</keyword>
<keyword evidence="3 8" id="KW-0863">Zinc-finger</keyword>
<dbReference type="PANTHER" id="PTHR46179:SF13">
    <property type="entry name" value="C2H2-TYPE DOMAIN-CONTAINING PROTEIN"/>
    <property type="match status" value="1"/>
</dbReference>
<dbReference type="InterPro" id="IPR013087">
    <property type="entry name" value="Znf_C2H2_type"/>
</dbReference>
<dbReference type="Gene3D" id="3.30.160.60">
    <property type="entry name" value="Classic Zinc Finger"/>
    <property type="match status" value="5"/>
</dbReference>
<dbReference type="EMBL" id="JABFUD020000012">
    <property type="protein sequence ID" value="KAI5072299.1"/>
    <property type="molecule type" value="Genomic_DNA"/>
</dbReference>
<evidence type="ECO:0000259" key="9">
    <source>
        <dbReference type="PROSITE" id="PS50157"/>
    </source>
</evidence>
<evidence type="ECO:0000313" key="10">
    <source>
        <dbReference type="EMBL" id="KAI5072299.1"/>
    </source>
</evidence>
<feature type="domain" description="C2H2-type" evidence="9">
    <location>
        <begin position="56"/>
        <end position="80"/>
    </location>
</feature>
<dbReference type="InterPro" id="IPR051061">
    <property type="entry name" value="Zinc_finger_trans_reg"/>
</dbReference>
<keyword evidence="6" id="KW-0804">Transcription</keyword>
<dbReference type="PANTHER" id="PTHR46179">
    <property type="entry name" value="ZINC FINGER PROTEIN"/>
    <property type="match status" value="1"/>
</dbReference>
<dbReference type="GO" id="GO:0006357">
    <property type="term" value="P:regulation of transcription by RNA polymerase II"/>
    <property type="evidence" value="ECO:0007669"/>
    <property type="project" value="TreeGrafter"/>
</dbReference>
<protein>
    <recommendedName>
        <fullName evidence="9">C2H2-type domain-containing protein</fullName>
    </recommendedName>
</protein>
<dbReference type="GO" id="GO:0005634">
    <property type="term" value="C:nucleus"/>
    <property type="evidence" value="ECO:0007669"/>
    <property type="project" value="UniProtKB-SubCell"/>
</dbReference>
<dbReference type="Pfam" id="PF00096">
    <property type="entry name" value="zf-C2H2"/>
    <property type="match status" value="3"/>
</dbReference>
<name>A0A9D4UR37_ADICA</name>
<evidence type="ECO:0000256" key="8">
    <source>
        <dbReference type="PROSITE-ProRule" id="PRU00042"/>
    </source>
</evidence>
<dbReference type="OrthoDB" id="427030at2759"/>
<feature type="domain" description="C2H2-type" evidence="9">
    <location>
        <begin position="176"/>
        <end position="204"/>
    </location>
</feature>
<dbReference type="PROSITE" id="PS00028">
    <property type="entry name" value="ZINC_FINGER_C2H2_1"/>
    <property type="match status" value="4"/>
</dbReference>
<dbReference type="GO" id="GO:0008270">
    <property type="term" value="F:zinc ion binding"/>
    <property type="evidence" value="ECO:0007669"/>
    <property type="project" value="UniProtKB-KW"/>
</dbReference>
<dbReference type="Proteomes" id="UP000886520">
    <property type="component" value="Chromosome 12"/>
</dbReference>
<evidence type="ECO:0000313" key="11">
    <source>
        <dbReference type="Proteomes" id="UP000886520"/>
    </source>
</evidence>
<dbReference type="AlphaFoldDB" id="A0A9D4UR37"/>
<dbReference type="InterPro" id="IPR036236">
    <property type="entry name" value="Znf_C2H2_sf"/>
</dbReference>
<comment type="subcellular location">
    <subcellularLocation>
        <location evidence="1">Nucleus</location>
    </subcellularLocation>
</comment>
<feature type="domain" description="C2H2-type" evidence="9">
    <location>
        <begin position="255"/>
        <end position="279"/>
    </location>
</feature>
<dbReference type="PROSITE" id="PS50157">
    <property type="entry name" value="ZINC_FINGER_C2H2_2"/>
    <property type="match status" value="6"/>
</dbReference>
<keyword evidence="5" id="KW-0805">Transcription regulation</keyword>
<feature type="domain" description="C2H2-type" evidence="9">
    <location>
        <begin position="415"/>
        <end position="445"/>
    </location>
</feature>
<reference evidence="10" key="1">
    <citation type="submission" date="2021-01" db="EMBL/GenBank/DDBJ databases">
        <title>Adiantum capillus-veneris genome.</title>
        <authorList>
            <person name="Fang Y."/>
            <person name="Liao Q."/>
        </authorList>
    </citation>
    <scope>NUCLEOTIDE SEQUENCE</scope>
    <source>
        <strain evidence="10">H3</strain>
        <tissue evidence="10">Leaf</tissue>
    </source>
</reference>
<sequence>MRASTEEEESTTRIHYRCLICGASRSKRSLILSHMQKSHPLTPSEFSIAGKDRRIYKCIICGDSRSRISLIQKHMQVAHSIPLQTNESPVIGQNSPPVPGTFEGEECDRLAEKPPSLLRQHCLAHTVEESTTCRHYRCLICSASRTKHSLILSHMQKSHPLSPSEFLVVGKDRRIYECYICGDSRSKLSLLQKHLQVAHSSHLETRESPVTGKNSLPVPGTKKRKALECDECGRLAKKPSLLRQHGLVHTLERPFVCPKDGCGKCYKNPCHLKRHLLHHEQMACLCPQPGCIEVCSNQSCLSRHLQRHDIKGDVQRGTVDAKKVLKCPEPGCSATFPYPCRLQQHADIVHGLSYADIRCGEPGCGKSFTSAKFLLQHIRHFHSRVVCQICGVSVSRKSFKRHAVGHETCDVKQRLFCPFDGCTHSFANSSNLSVHIRVRHFGRKEYCCRYDGCGKAFGYRHTRDNHESRGFHAYVPGDFKEEDIKFQARWRGGRKPLTLLKVEDLFRKRVMCVGGAF</sequence>
<evidence type="ECO:0000256" key="7">
    <source>
        <dbReference type="ARBA" id="ARBA00023242"/>
    </source>
</evidence>
<evidence type="ECO:0000256" key="6">
    <source>
        <dbReference type="ARBA" id="ARBA00023163"/>
    </source>
</evidence>
<evidence type="ECO:0000256" key="3">
    <source>
        <dbReference type="ARBA" id="ARBA00022771"/>
    </source>
</evidence>
<evidence type="ECO:0000256" key="2">
    <source>
        <dbReference type="ARBA" id="ARBA00022723"/>
    </source>
</evidence>
<keyword evidence="11" id="KW-1185">Reference proteome</keyword>
<keyword evidence="4" id="KW-0862">Zinc</keyword>
<feature type="domain" description="C2H2-type" evidence="9">
    <location>
        <begin position="227"/>
        <end position="254"/>
    </location>
</feature>
<evidence type="ECO:0000256" key="5">
    <source>
        <dbReference type="ARBA" id="ARBA00023015"/>
    </source>
</evidence>
<gene>
    <name evidence="10" type="ORF">GOP47_0012405</name>
</gene>
<dbReference type="SUPFAM" id="SSF57667">
    <property type="entry name" value="beta-beta-alpha zinc fingers"/>
    <property type="match status" value="2"/>
</dbReference>
<accession>A0A9D4UR37</accession>
<proteinExistence type="predicted"/>
<organism evidence="10 11">
    <name type="scientific">Adiantum capillus-veneris</name>
    <name type="common">Maidenhair fern</name>
    <dbReference type="NCBI Taxonomy" id="13818"/>
    <lineage>
        <taxon>Eukaryota</taxon>
        <taxon>Viridiplantae</taxon>
        <taxon>Streptophyta</taxon>
        <taxon>Embryophyta</taxon>
        <taxon>Tracheophyta</taxon>
        <taxon>Polypodiopsida</taxon>
        <taxon>Polypodiidae</taxon>
        <taxon>Polypodiales</taxon>
        <taxon>Pteridineae</taxon>
        <taxon>Pteridaceae</taxon>
        <taxon>Vittarioideae</taxon>
        <taxon>Adiantum</taxon>
    </lineage>
</organism>
<evidence type="ECO:0000256" key="1">
    <source>
        <dbReference type="ARBA" id="ARBA00004123"/>
    </source>
</evidence>
<dbReference type="SMART" id="SM00355">
    <property type="entry name" value="ZnF_C2H2"/>
    <property type="match status" value="12"/>
</dbReference>
<feature type="domain" description="C2H2-type" evidence="9">
    <location>
        <begin position="357"/>
        <end position="383"/>
    </location>
</feature>
<keyword evidence="2" id="KW-0479">Metal-binding</keyword>
<evidence type="ECO:0000256" key="4">
    <source>
        <dbReference type="ARBA" id="ARBA00022833"/>
    </source>
</evidence>